<dbReference type="PANTHER" id="PTHR38926:SF5">
    <property type="entry name" value="F-BOX AND LEUCINE-RICH REPEAT PROTEIN 6"/>
    <property type="match status" value="1"/>
</dbReference>
<dbReference type="Proteomes" id="UP000256964">
    <property type="component" value="Unassembled WGS sequence"/>
</dbReference>
<evidence type="ECO:0000313" key="1">
    <source>
        <dbReference type="EMBL" id="RDX42267.1"/>
    </source>
</evidence>
<dbReference type="InterPro" id="IPR032675">
    <property type="entry name" value="LRR_dom_sf"/>
</dbReference>
<reference evidence="1 2" key="1">
    <citation type="journal article" date="2018" name="Biotechnol. Biofuels">
        <title>Integrative visual omics of the white-rot fungus Polyporus brumalis exposes the biotechnological potential of its oxidative enzymes for delignifying raw plant biomass.</title>
        <authorList>
            <person name="Miyauchi S."/>
            <person name="Rancon A."/>
            <person name="Drula E."/>
            <person name="Hage H."/>
            <person name="Chaduli D."/>
            <person name="Favel A."/>
            <person name="Grisel S."/>
            <person name="Henrissat B."/>
            <person name="Herpoel-Gimbert I."/>
            <person name="Ruiz-Duenas F.J."/>
            <person name="Chevret D."/>
            <person name="Hainaut M."/>
            <person name="Lin J."/>
            <person name="Wang M."/>
            <person name="Pangilinan J."/>
            <person name="Lipzen A."/>
            <person name="Lesage-Meessen L."/>
            <person name="Navarro D."/>
            <person name="Riley R."/>
            <person name="Grigoriev I.V."/>
            <person name="Zhou S."/>
            <person name="Raouche S."/>
            <person name="Rosso M.N."/>
        </authorList>
    </citation>
    <scope>NUCLEOTIDE SEQUENCE [LARGE SCALE GENOMIC DNA]</scope>
    <source>
        <strain evidence="1 2">BRFM 1820</strain>
    </source>
</reference>
<dbReference type="Gene3D" id="3.80.10.10">
    <property type="entry name" value="Ribonuclease Inhibitor"/>
    <property type="match status" value="1"/>
</dbReference>
<gene>
    <name evidence="1" type="ORF">OH76DRAFT_1411349</name>
</gene>
<keyword evidence="2" id="KW-1185">Reference proteome</keyword>
<dbReference type="AlphaFoldDB" id="A0A371CPY6"/>
<protein>
    <submittedName>
        <fullName evidence="1">Uncharacterized protein</fullName>
    </submittedName>
</protein>
<dbReference type="EMBL" id="KZ857489">
    <property type="protein sequence ID" value="RDX42267.1"/>
    <property type="molecule type" value="Genomic_DNA"/>
</dbReference>
<evidence type="ECO:0000313" key="2">
    <source>
        <dbReference type="Proteomes" id="UP000256964"/>
    </source>
</evidence>
<accession>A0A371CPY6</accession>
<name>A0A371CPY6_9APHY</name>
<organism evidence="1 2">
    <name type="scientific">Lentinus brumalis</name>
    <dbReference type="NCBI Taxonomy" id="2498619"/>
    <lineage>
        <taxon>Eukaryota</taxon>
        <taxon>Fungi</taxon>
        <taxon>Dikarya</taxon>
        <taxon>Basidiomycota</taxon>
        <taxon>Agaricomycotina</taxon>
        <taxon>Agaricomycetes</taxon>
        <taxon>Polyporales</taxon>
        <taxon>Polyporaceae</taxon>
        <taxon>Lentinus</taxon>
    </lineage>
</organism>
<sequence length="516" mass="59464">MPHVHVHEDVLIEIFKIDYEESCFCRCPQPDIAARDKEHACHWTRLMLVCREWRAVAVTTPSLWKVIHVDKSLKWLQFSLPRTRTSPLDFIFRNVMLALEAIPVICSVSHRIRKLGLPEMNNAGFTLIRRTIFKTELPLLEELDLSISSEIGMMIRAAPLGFTPDHFPKLHTFRLSCFLIDFKPNAYKNLRRLDLRGCTVSSMFGGLYSYEQLIDMLDGCKALEELQLQQSISTIVLINLPPEREHRVIRLAKVRKFVIWDKTPVVARFLSYIDLPIESSMRIVGTYDSRTNIRTAKDAFVSLLPMDRSGFPILRAVDRADLAFFQTHAKLRAWRGDTKVTFKLRSSTDRKWEFYFNRGLNEFRDVFAGAPLQELKLLGDMGGVPKDSTTWRDTFAAYPTIKRLLVTGYRSPIPMLRALAESPSAPGDSAPGSAQVVAPRLDYVQLQYLPWYEDYMDTLVETLRQRMSRGAAKLDTVDIEFLVREEDKAKCEQSLNVHHDELRSLVSNVRHELEFV</sequence>
<dbReference type="SUPFAM" id="SSF52047">
    <property type="entry name" value="RNI-like"/>
    <property type="match status" value="1"/>
</dbReference>
<dbReference type="STRING" id="139420.A0A371CPY6"/>
<dbReference type="PANTHER" id="PTHR38926">
    <property type="entry name" value="F-BOX DOMAIN CONTAINING PROTEIN, EXPRESSED"/>
    <property type="match status" value="1"/>
</dbReference>
<dbReference type="OrthoDB" id="2754773at2759"/>
<proteinExistence type="predicted"/>